<protein>
    <submittedName>
        <fullName evidence="2">Uncharacterized protein</fullName>
    </submittedName>
</protein>
<reference evidence="2 3" key="1">
    <citation type="submission" date="2023-08" db="EMBL/GenBank/DDBJ databases">
        <authorList>
            <person name="Girao M."/>
            <person name="Carvalho M.F."/>
        </authorList>
    </citation>
    <scope>NUCLEOTIDE SEQUENCE [LARGE SCALE GENOMIC DNA]</scope>
    <source>
        <strain evidence="2 3">CT-R113</strain>
    </source>
</reference>
<accession>A0ABU7K1R8</accession>
<evidence type="ECO:0000313" key="3">
    <source>
        <dbReference type="Proteomes" id="UP001356095"/>
    </source>
</evidence>
<organism evidence="2 3">
    <name type="scientific">Nocardiopsis codii</name>
    <dbReference type="NCBI Taxonomy" id="3065942"/>
    <lineage>
        <taxon>Bacteria</taxon>
        <taxon>Bacillati</taxon>
        <taxon>Actinomycetota</taxon>
        <taxon>Actinomycetes</taxon>
        <taxon>Streptosporangiales</taxon>
        <taxon>Nocardiopsidaceae</taxon>
        <taxon>Nocardiopsis</taxon>
    </lineage>
</organism>
<dbReference type="EMBL" id="JAUZMY010000002">
    <property type="protein sequence ID" value="MEE2036201.1"/>
    <property type="molecule type" value="Genomic_DNA"/>
</dbReference>
<gene>
    <name evidence="2" type="ORF">Q8791_03065</name>
</gene>
<comment type="caution">
    <text evidence="2">The sequence shown here is derived from an EMBL/GenBank/DDBJ whole genome shotgun (WGS) entry which is preliminary data.</text>
</comment>
<evidence type="ECO:0000313" key="2">
    <source>
        <dbReference type="EMBL" id="MEE2036201.1"/>
    </source>
</evidence>
<dbReference type="RefSeq" id="WP_330089999.1">
    <property type="nucleotide sequence ID" value="NZ_JAUZMY010000002.1"/>
</dbReference>
<dbReference type="Proteomes" id="UP001356095">
    <property type="component" value="Unassembled WGS sequence"/>
</dbReference>
<name>A0ABU7K1R8_9ACTN</name>
<feature type="region of interest" description="Disordered" evidence="1">
    <location>
        <begin position="174"/>
        <end position="247"/>
    </location>
</feature>
<proteinExistence type="predicted"/>
<feature type="compositionally biased region" description="Low complexity" evidence="1">
    <location>
        <begin position="219"/>
        <end position="228"/>
    </location>
</feature>
<keyword evidence="3" id="KW-1185">Reference proteome</keyword>
<sequence>MSADTREWQSMAEVRLEMGEHPLSPQTRERFPWARNQPPYTRAELNRVVAEAGAMKQEWRTVRDGLDGLVPRLEASERAARASAPGSQGSAGEIAGFLSRGRILLAAGNDPERLAGYAGAGSRTPGEVVRLVLQGVRPADMRALNAVGRMRAGTETLRVSLLGMRGLRDRIEQAGPRWPGWHSGSEGAAAASTQDTPSSAVGRVLADPAGRPVDGAHRAGGSASAAPSPRKHDLSGGTEQGRGPRSR</sequence>
<evidence type="ECO:0000256" key="1">
    <source>
        <dbReference type="SAM" id="MobiDB-lite"/>
    </source>
</evidence>